<reference evidence="2 3" key="2">
    <citation type="submission" date="2013-11" db="EMBL/GenBank/DDBJ databases">
        <title>The Genome Sequence of Phytophthora parasitica INRA-310.</title>
        <authorList>
            <consortium name="The Broad Institute Genomics Platform"/>
            <person name="Russ C."/>
            <person name="Tyler B."/>
            <person name="Panabieres F."/>
            <person name="Shan W."/>
            <person name="Tripathy S."/>
            <person name="Grunwald N."/>
            <person name="Machado M."/>
            <person name="Johnson C.S."/>
            <person name="Arredondo F."/>
            <person name="Hong C."/>
            <person name="Coffey M."/>
            <person name="Young S.K."/>
            <person name="Zeng Q."/>
            <person name="Gargeya S."/>
            <person name="Fitzgerald M."/>
            <person name="Abouelleil A."/>
            <person name="Alvarado L."/>
            <person name="Chapman S.B."/>
            <person name="Gainer-Dewar J."/>
            <person name="Goldberg J."/>
            <person name="Griggs A."/>
            <person name="Gujja S."/>
            <person name="Hansen M."/>
            <person name="Howarth C."/>
            <person name="Imamovic A."/>
            <person name="Ireland A."/>
            <person name="Larimer J."/>
            <person name="McCowan C."/>
            <person name="Murphy C."/>
            <person name="Pearson M."/>
            <person name="Poon T.W."/>
            <person name="Priest M."/>
            <person name="Roberts A."/>
            <person name="Saif S."/>
            <person name="Shea T."/>
            <person name="Sykes S."/>
            <person name="Wortman J."/>
            <person name="Nusbaum C."/>
            <person name="Birren B."/>
        </authorList>
    </citation>
    <scope>NUCLEOTIDE SEQUENCE [LARGE SCALE GENOMIC DNA]</scope>
    <source>
        <strain evidence="2 3">INRA-310</strain>
    </source>
</reference>
<gene>
    <name evidence="2" type="ORF">PPTG_23648</name>
</gene>
<evidence type="ECO:0000256" key="1">
    <source>
        <dbReference type="SAM" id="MobiDB-lite"/>
    </source>
</evidence>
<protein>
    <submittedName>
        <fullName evidence="2">Uncharacterized protein</fullName>
    </submittedName>
</protein>
<organism evidence="2 3">
    <name type="scientific">Phytophthora nicotianae (strain INRA-310)</name>
    <name type="common">Phytophthora parasitica</name>
    <dbReference type="NCBI Taxonomy" id="761204"/>
    <lineage>
        <taxon>Eukaryota</taxon>
        <taxon>Sar</taxon>
        <taxon>Stramenopiles</taxon>
        <taxon>Oomycota</taxon>
        <taxon>Peronosporomycetes</taxon>
        <taxon>Peronosporales</taxon>
        <taxon>Peronosporaceae</taxon>
        <taxon>Phytophthora</taxon>
    </lineage>
</organism>
<evidence type="ECO:0000313" key="2">
    <source>
        <dbReference type="EMBL" id="ETN04227.1"/>
    </source>
</evidence>
<name>W2PTE5_PHYN3</name>
<accession>W2PTE5</accession>
<dbReference type="EMBL" id="KI669605">
    <property type="protein sequence ID" value="ETN04227.1"/>
    <property type="molecule type" value="Genomic_DNA"/>
</dbReference>
<dbReference type="AlphaFoldDB" id="W2PTE5"/>
<feature type="region of interest" description="Disordered" evidence="1">
    <location>
        <begin position="1"/>
        <end position="36"/>
    </location>
</feature>
<evidence type="ECO:0000313" key="3">
    <source>
        <dbReference type="Proteomes" id="UP000018817"/>
    </source>
</evidence>
<reference evidence="3" key="1">
    <citation type="submission" date="2011-12" db="EMBL/GenBank/DDBJ databases">
        <authorList>
            <consortium name="The Broad Institute Genome Sequencing Platform"/>
            <person name="Russ C."/>
            <person name="Tyler B."/>
            <person name="Panabieres F."/>
            <person name="Shan W."/>
            <person name="Tripathy S."/>
            <person name="Grunwald N."/>
            <person name="Machado M."/>
            <person name="Young S.K."/>
            <person name="Zeng Q."/>
            <person name="Gargeya S."/>
            <person name="Fitzgerald M."/>
            <person name="Haas B."/>
            <person name="Abouelleil A."/>
            <person name="Alvarado L."/>
            <person name="Arachchi H.M."/>
            <person name="Berlin A."/>
            <person name="Chapman S.B."/>
            <person name="Gearin G."/>
            <person name="Goldberg J."/>
            <person name="Griggs A."/>
            <person name="Gujja S."/>
            <person name="Hansen M."/>
            <person name="Heiman D."/>
            <person name="Howarth C."/>
            <person name="Larimer J."/>
            <person name="Lui A."/>
            <person name="MacDonald P.J.P."/>
            <person name="McCowen C."/>
            <person name="Montmayeur A."/>
            <person name="Murphy C."/>
            <person name="Neiman D."/>
            <person name="Pearson M."/>
            <person name="Priest M."/>
            <person name="Roberts A."/>
            <person name="Saif S."/>
            <person name="Shea T."/>
            <person name="Sisk P."/>
            <person name="Stolte C."/>
            <person name="Sykes S."/>
            <person name="Wortman J."/>
            <person name="Nusbaum C."/>
            <person name="Birren B."/>
        </authorList>
    </citation>
    <scope>NUCLEOTIDE SEQUENCE [LARGE SCALE GENOMIC DNA]</scope>
    <source>
        <strain evidence="3">INRA-310</strain>
    </source>
</reference>
<sequence length="95" mass="10222">MATIPAADQHQRSDKLSACSHSGGSVAVRRSGAETSRLRHRWITSVHRVAKLGATSNHGHGERRRGADCRAGRTHGRSPAVRSAEEHPEAPRGSQ</sequence>
<dbReference type="RefSeq" id="XP_008910528.1">
    <property type="nucleotide sequence ID" value="XM_008912280.1"/>
</dbReference>
<feature type="compositionally biased region" description="Basic and acidic residues" evidence="1">
    <location>
        <begin position="83"/>
        <end position="95"/>
    </location>
</feature>
<proteinExistence type="predicted"/>
<dbReference type="GeneID" id="20192247"/>
<dbReference type="Proteomes" id="UP000018817">
    <property type="component" value="Unassembled WGS sequence"/>
</dbReference>
<feature type="region of interest" description="Disordered" evidence="1">
    <location>
        <begin position="51"/>
        <end position="95"/>
    </location>
</feature>
<dbReference type="VEuPathDB" id="FungiDB:PPTG_23648"/>